<dbReference type="AlphaFoldDB" id="A0AAD8LBK4"/>
<proteinExistence type="predicted"/>
<name>A0AAD8LBK4_TARER</name>
<dbReference type="Proteomes" id="UP001229421">
    <property type="component" value="Unassembled WGS sequence"/>
</dbReference>
<comment type="caution">
    <text evidence="2">The sequence shown here is derived from an EMBL/GenBank/DDBJ whole genome shotgun (WGS) entry which is preliminary data.</text>
</comment>
<evidence type="ECO:0000256" key="1">
    <source>
        <dbReference type="SAM" id="MobiDB-lite"/>
    </source>
</evidence>
<keyword evidence="3" id="KW-1185">Reference proteome</keyword>
<accession>A0AAD8LBK4</accession>
<protein>
    <submittedName>
        <fullName evidence="2">Uncharacterized protein</fullName>
    </submittedName>
</protein>
<evidence type="ECO:0000313" key="3">
    <source>
        <dbReference type="Proteomes" id="UP001229421"/>
    </source>
</evidence>
<feature type="region of interest" description="Disordered" evidence="1">
    <location>
        <begin position="64"/>
        <end position="84"/>
    </location>
</feature>
<dbReference type="EMBL" id="JAUHHV010000001">
    <property type="protein sequence ID" value="KAK1439415.1"/>
    <property type="molecule type" value="Genomic_DNA"/>
</dbReference>
<reference evidence="2" key="1">
    <citation type="journal article" date="2023" name="bioRxiv">
        <title>Improved chromosome-level genome assembly for marigold (Tagetes erecta).</title>
        <authorList>
            <person name="Jiang F."/>
            <person name="Yuan L."/>
            <person name="Wang S."/>
            <person name="Wang H."/>
            <person name="Xu D."/>
            <person name="Wang A."/>
            <person name="Fan W."/>
        </authorList>
    </citation>
    <scope>NUCLEOTIDE SEQUENCE</scope>
    <source>
        <strain evidence="2">WSJ</strain>
        <tissue evidence="2">Leaf</tissue>
    </source>
</reference>
<sequence length="84" mass="9156">MLLRLVRLLCISISNHPFKWKEYVSADLLISGPLNAFSNSRLRPSTTHDPSPVISTGVVEEPHSLMVHPSPRAPEKKSGGVGPT</sequence>
<gene>
    <name evidence="2" type="ORF">QVD17_05233</name>
</gene>
<organism evidence="2 3">
    <name type="scientific">Tagetes erecta</name>
    <name type="common">African marigold</name>
    <dbReference type="NCBI Taxonomy" id="13708"/>
    <lineage>
        <taxon>Eukaryota</taxon>
        <taxon>Viridiplantae</taxon>
        <taxon>Streptophyta</taxon>
        <taxon>Embryophyta</taxon>
        <taxon>Tracheophyta</taxon>
        <taxon>Spermatophyta</taxon>
        <taxon>Magnoliopsida</taxon>
        <taxon>eudicotyledons</taxon>
        <taxon>Gunneridae</taxon>
        <taxon>Pentapetalae</taxon>
        <taxon>asterids</taxon>
        <taxon>campanulids</taxon>
        <taxon>Asterales</taxon>
        <taxon>Asteraceae</taxon>
        <taxon>Asteroideae</taxon>
        <taxon>Heliantheae alliance</taxon>
        <taxon>Tageteae</taxon>
        <taxon>Tagetes</taxon>
    </lineage>
</organism>
<evidence type="ECO:0000313" key="2">
    <source>
        <dbReference type="EMBL" id="KAK1439415.1"/>
    </source>
</evidence>